<protein>
    <submittedName>
        <fullName evidence="3">E3 ubiquitin-protein ligase FANCL</fullName>
    </submittedName>
</protein>
<name>A0A4Z2EB50_9TELE</name>
<dbReference type="CDD" id="cd23786">
    <property type="entry name" value="ELF_FANCL"/>
    <property type="match status" value="1"/>
</dbReference>
<evidence type="ECO:0000313" key="3">
    <source>
        <dbReference type="EMBL" id="TNN26038.1"/>
    </source>
</evidence>
<reference evidence="3 4" key="1">
    <citation type="submission" date="2019-03" db="EMBL/GenBank/DDBJ databases">
        <title>First draft genome of Liparis tanakae, snailfish: a comprehensive survey of snailfish specific genes.</title>
        <authorList>
            <person name="Kim W."/>
            <person name="Song I."/>
            <person name="Jeong J.-H."/>
            <person name="Kim D."/>
            <person name="Kim S."/>
            <person name="Ryu S."/>
            <person name="Song J.Y."/>
            <person name="Lee S.K."/>
        </authorList>
    </citation>
    <scope>NUCLEOTIDE SEQUENCE [LARGE SCALE GENOMIC DNA]</scope>
    <source>
        <tissue evidence="3">Muscle</tissue>
    </source>
</reference>
<sequence>MESLLVRDNPLLLPLNKERTAYDGFITERDFRLRVLLPPDRAFKRARLHCCWRLKHLLQGYENIVKQVTSTPHPQTSTHRVNNSLFGSSGSI</sequence>
<dbReference type="Proteomes" id="UP000314294">
    <property type="component" value="Unassembled WGS sequence"/>
</dbReference>
<dbReference type="OrthoDB" id="10263265at2759"/>
<dbReference type="InterPro" id="IPR019162">
    <property type="entry name" value="FancL_WD-rpt_cont_dom"/>
</dbReference>
<keyword evidence="4" id="KW-1185">Reference proteome</keyword>
<feature type="region of interest" description="Disordered" evidence="1">
    <location>
        <begin position="70"/>
        <end position="92"/>
    </location>
</feature>
<proteinExistence type="predicted"/>
<evidence type="ECO:0000256" key="1">
    <source>
        <dbReference type="SAM" id="MobiDB-lite"/>
    </source>
</evidence>
<evidence type="ECO:0000313" key="4">
    <source>
        <dbReference type="Proteomes" id="UP000314294"/>
    </source>
</evidence>
<accession>A0A4Z2EB50</accession>
<dbReference type="Pfam" id="PF09765">
    <property type="entry name" value="FANCL_d1"/>
    <property type="match status" value="1"/>
</dbReference>
<comment type="caution">
    <text evidence="3">The sequence shown here is derived from an EMBL/GenBank/DDBJ whole genome shotgun (WGS) entry which is preliminary data.</text>
</comment>
<dbReference type="EMBL" id="SRLO01011112">
    <property type="protein sequence ID" value="TNN26038.1"/>
    <property type="molecule type" value="Genomic_DNA"/>
</dbReference>
<organism evidence="3 4">
    <name type="scientific">Liparis tanakae</name>
    <name type="common">Tanaka's snailfish</name>
    <dbReference type="NCBI Taxonomy" id="230148"/>
    <lineage>
        <taxon>Eukaryota</taxon>
        <taxon>Metazoa</taxon>
        <taxon>Chordata</taxon>
        <taxon>Craniata</taxon>
        <taxon>Vertebrata</taxon>
        <taxon>Euteleostomi</taxon>
        <taxon>Actinopterygii</taxon>
        <taxon>Neopterygii</taxon>
        <taxon>Teleostei</taxon>
        <taxon>Neoteleostei</taxon>
        <taxon>Acanthomorphata</taxon>
        <taxon>Eupercaria</taxon>
        <taxon>Perciformes</taxon>
        <taxon>Cottioidei</taxon>
        <taxon>Cottales</taxon>
        <taxon>Liparidae</taxon>
        <taxon>Liparis</taxon>
    </lineage>
</organism>
<dbReference type="AlphaFoldDB" id="A0A4Z2EB50"/>
<evidence type="ECO:0000259" key="2">
    <source>
        <dbReference type="Pfam" id="PF09765"/>
    </source>
</evidence>
<gene>
    <name evidence="3" type="primary">FANCL_1</name>
    <name evidence="3" type="ORF">EYF80_063826</name>
</gene>
<feature type="domain" description="Fanconi anemia complex subunit FancL WD-repeat containing" evidence="2">
    <location>
        <begin position="3"/>
        <end position="68"/>
    </location>
</feature>